<keyword evidence="5" id="KW-0408">Iron</keyword>
<reference evidence="8" key="1">
    <citation type="submission" date="2021-10" db="EMBL/GenBank/DDBJ databases">
        <title>Roseicella aerolatum sp. nov., isolated from aerosols of e-waste dismantling site.</title>
        <authorList>
            <person name="Qin T."/>
        </authorList>
    </citation>
    <scope>NUCLEOTIDE SEQUENCE</scope>
    <source>
        <strain evidence="8">GB24</strain>
    </source>
</reference>
<evidence type="ECO:0000313" key="8">
    <source>
        <dbReference type="EMBL" id="MCB4824931.1"/>
    </source>
</evidence>
<keyword evidence="6" id="KW-0472">Membrane</keyword>
<evidence type="ECO:0000256" key="3">
    <source>
        <dbReference type="ARBA" id="ARBA00022723"/>
    </source>
</evidence>
<evidence type="ECO:0000256" key="6">
    <source>
        <dbReference type="SAM" id="Phobius"/>
    </source>
</evidence>
<keyword evidence="3" id="KW-0479">Metal-binding</keyword>
<evidence type="ECO:0000256" key="5">
    <source>
        <dbReference type="ARBA" id="ARBA00023004"/>
    </source>
</evidence>
<keyword evidence="6" id="KW-0812">Transmembrane</keyword>
<dbReference type="InterPro" id="IPR036280">
    <property type="entry name" value="Multihaem_cyt_sf"/>
</dbReference>
<feature type="domain" description="Class III cytochrome C" evidence="7">
    <location>
        <begin position="50"/>
        <end position="110"/>
    </location>
</feature>
<evidence type="ECO:0000256" key="2">
    <source>
        <dbReference type="ARBA" id="ARBA00022617"/>
    </source>
</evidence>
<keyword evidence="2" id="KW-0349">Heme</keyword>
<dbReference type="SUPFAM" id="SSF48695">
    <property type="entry name" value="Multiheme cytochromes"/>
    <property type="match status" value="1"/>
</dbReference>
<dbReference type="EMBL" id="JAJAQI010000057">
    <property type="protein sequence ID" value="MCB4824931.1"/>
    <property type="molecule type" value="Genomic_DNA"/>
</dbReference>
<evidence type="ECO:0000256" key="4">
    <source>
        <dbReference type="ARBA" id="ARBA00022982"/>
    </source>
</evidence>
<keyword evidence="6" id="KW-1133">Transmembrane helix</keyword>
<dbReference type="InterPro" id="IPR020942">
    <property type="entry name" value="Cyt_c_III_dom"/>
</dbReference>
<dbReference type="Pfam" id="PF02085">
    <property type="entry name" value="Cytochrom_CIII"/>
    <property type="match status" value="1"/>
</dbReference>
<evidence type="ECO:0000259" key="7">
    <source>
        <dbReference type="Pfam" id="PF02085"/>
    </source>
</evidence>
<dbReference type="GO" id="GO:0046872">
    <property type="term" value="F:metal ion binding"/>
    <property type="evidence" value="ECO:0007669"/>
    <property type="project" value="UniProtKB-KW"/>
</dbReference>
<dbReference type="Proteomes" id="UP001139311">
    <property type="component" value="Unassembled WGS sequence"/>
</dbReference>
<accession>A0A9X1IHH8</accession>
<dbReference type="CDD" id="cd08168">
    <property type="entry name" value="Cytochrom_C3"/>
    <property type="match status" value="1"/>
</dbReference>
<proteinExistence type="predicted"/>
<dbReference type="GO" id="GO:0009055">
    <property type="term" value="F:electron transfer activity"/>
    <property type="evidence" value="ECO:0007669"/>
    <property type="project" value="InterPro"/>
</dbReference>
<dbReference type="GO" id="GO:0020037">
    <property type="term" value="F:heme binding"/>
    <property type="evidence" value="ECO:0007669"/>
    <property type="project" value="InterPro"/>
</dbReference>
<keyword evidence="1" id="KW-0813">Transport</keyword>
<evidence type="ECO:0000256" key="1">
    <source>
        <dbReference type="ARBA" id="ARBA00022448"/>
    </source>
</evidence>
<dbReference type="RefSeq" id="WP_226613525.1">
    <property type="nucleotide sequence ID" value="NZ_JAJAQI010000057.1"/>
</dbReference>
<dbReference type="AlphaFoldDB" id="A0A9X1IHH8"/>
<dbReference type="Gene3D" id="3.90.10.10">
    <property type="entry name" value="Cytochrome C3"/>
    <property type="match status" value="1"/>
</dbReference>
<keyword evidence="4" id="KW-0249">Electron transport</keyword>
<name>A0A9X1IHH8_9PROT</name>
<protein>
    <submittedName>
        <fullName evidence="8">Cytochrome c3 family protein</fullName>
    </submittedName>
</protein>
<gene>
    <name evidence="8" type="ORF">LHA35_24700</name>
</gene>
<keyword evidence="9" id="KW-1185">Reference proteome</keyword>
<evidence type="ECO:0000313" key="9">
    <source>
        <dbReference type="Proteomes" id="UP001139311"/>
    </source>
</evidence>
<feature type="transmembrane region" description="Helical" evidence="6">
    <location>
        <begin position="6"/>
        <end position="26"/>
    </location>
</feature>
<sequence length="135" mass="14234">MKATTVVYAVLGLVGLGATISVPVWLTRSGSDAIPFWTAAVNPGPLSAAHDFIGAQCETCHTPVLGVEARACLTCHATAAPVLLTKPTTAFHANIGTCAGCHVEHQGRDRRPINMDHSVLVMAARRRAIEARRSP</sequence>
<organism evidence="8 9">
    <name type="scientific">Roseicella aerolata</name>
    <dbReference type="NCBI Taxonomy" id="2883479"/>
    <lineage>
        <taxon>Bacteria</taxon>
        <taxon>Pseudomonadati</taxon>
        <taxon>Pseudomonadota</taxon>
        <taxon>Alphaproteobacteria</taxon>
        <taxon>Acetobacterales</taxon>
        <taxon>Roseomonadaceae</taxon>
        <taxon>Roseicella</taxon>
    </lineage>
</organism>
<comment type="caution">
    <text evidence="8">The sequence shown here is derived from an EMBL/GenBank/DDBJ whole genome shotgun (WGS) entry which is preliminary data.</text>
</comment>